<reference evidence="8" key="1">
    <citation type="submission" date="2022-07" db="EMBL/GenBank/DDBJ databases">
        <title>Phylogenomic reconstructions and comparative analyses of Kickxellomycotina fungi.</title>
        <authorList>
            <person name="Reynolds N.K."/>
            <person name="Stajich J.E."/>
            <person name="Barry K."/>
            <person name="Grigoriev I.V."/>
            <person name="Crous P."/>
            <person name="Smith M.E."/>
        </authorList>
    </citation>
    <scope>NUCLEOTIDE SEQUENCE</scope>
    <source>
        <strain evidence="8">NRRL 1566</strain>
    </source>
</reference>
<dbReference type="InterPro" id="IPR021755">
    <property type="entry name" value="TF_Aft1_HRA"/>
</dbReference>
<feature type="coiled-coil region" evidence="5">
    <location>
        <begin position="332"/>
        <end position="359"/>
    </location>
</feature>
<dbReference type="GO" id="GO:0003700">
    <property type="term" value="F:DNA-binding transcription factor activity"/>
    <property type="evidence" value="ECO:0007669"/>
    <property type="project" value="InterPro"/>
</dbReference>
<dbReference type="EMBL" id="JANBUW010000027">
    <property type="protein sequence ID" value="KAJ2850633.1"/>
    <property type="molecule type" value="Genomic_DNA"/>
</dbReference>
<feature type="region of interest" description="Disordered" evidence="6">
    <location>
        <begin position="252"/>
        <end position="317"/>
    </location>
</feature>
<evidence type="ECO:0000256" key="2">
    <source>
        <dbReference type="ARBA" id="ARBA00023015"/>
    </source>
</evidence>
<name>A0A9W8M034_9FUNG</name>
<dbReference type="CDD" id="cd14687">
    <property type="entry name" value="bZIP_ATF2"/>
    <property type="match status" value="1"/>
</dbReference>
<feature type="region of interest" description="Disordered" evidence="6">
    <location>
        <begin position="1"/>
        <end position="93"/>
    </location>
</feature>
<evidence type="ECO:0000256" key="3">
    <source>
        <dbReference type="ARBA" id="ARBA00023163"/>
    </source>
</evidence>
<organism evidence="8 9">
    <name type="scientific">Coemansia brasiliensis</name>
    <dbReference type="NCBI Taxonomy" id="2650707"/>
    <lineage>
        <taxon>Eukaryota</taxon>
        <taxon>Fungi</taxon>
        <taxon>Fungi incertae sedis</taxon>
        <taxon>Zoopagomycota</taxon>
        <taxon>Kickxellomycotina</taxon>
        <taxon>Kickxellomycetes</taxon>
        <taxon>Kickxellales</taxon>
        <taxon>Kickxellaceae</taxon>
        <taxon>Coemansia</taxon>
    </lineage>
</organism>
<dbReference type="PANTHER" id="PTHR19304">
    <property type="entry name" value="CYCLIC-AMP RESPONSE ELEMENT BINDING PROTEIN"/>
    <property type="match status" value="1"/>
</dbReference>
<dbReference type="InterPro" id="IPR051027">
    <property type="entry name" value="bZIP_transcription_factors"/>
</dbReference>
<feature type="compositionally biased region" description="Low complexity" evidence="6">
    <location>
        <begin position="190"/>
        <end position="202"/>
    </location>
</feature>
<feature type="region of interest" description="Disordered" evidence="6">
    <location>
        <begin position="190"/>
        <end position="239"/>
    </location>
</feature>
<keyword evidence="5" id="KW-0175">Coiled coil</keyword>
<dbReference type="SMART" id="SM00338">
    <property type="entry name" value="BRLZ"/>
    <property type="match status" value="1"/>
</dbReference>
<gene>
    <name evidence="8" type="primary">SKO1</name>
    <name evidence="8" type="ORF">IWW36_001744</name>
</gene>
<keyword evidence="3" id="KW-0804">Transcription</keyword>
<dbReference type="OrthoDB" id="295274at2759"/>
<dbReference type="Proteomes" id="UP001139887">
    <property type="component" value="Unassembled WGS sequence"/>
</dbReference>
<protein>
    <submittedName>
        <fullName evidence="8">Transcription factor</fullName>
    </submittedName>
</protein>
<dbReference type="InterPro" id="IPR004827">
    <property type="entry name" value="bZIP"/>
</dbReference>
<evidence type="ECO:0000256" key="1">
    <source>
        <dbReference type="ARBA" id="ARBA00004123"/>
    </source>
</evidence>
<feature type="domain" description="BZIP" evidence="7">
    <location>
        <begin position="314"/>
        <end position="377"/>
    </location>
</feature>
<dbReference type="Gene3D" id="1.20.5.170">
    <property type="match status" value="1"/>
</dbReference>
<evidence type="ECO:0000256" key="5">
    <source>
        <dbReference type="SAM" id="Coils"/>
    </source>
</evidence>
<comment type="caution">
    <text evidence="8">The sequence shown here is derived from an EMBL/GenBank/DDBJ whole genome shotgun (WGS) entry which is preliminary data.</text>
</comment>
<dbReference type="InterPro" id="IPR046347">
    <property type="entry name" value="bZIP_sf"/>
</dbReference>
<evidence type="ECO:0000256" key="6">
    <source>
        <dbReference type="SAM" id="MobiDB-lite"/>
    </source>
</evidence>
<comment type="subcellular location">
    <subcellularLocation>
        <location evidence="1">Nucleus</location>
    </subcellularLocation>
</comment>
<dbReference type="PROSITE" id="PS50217">
    <property type="entry name" value="BZIP"/>
    <property type="match status" value="1"/>
</dbReference>
<feature type="compositionally biased region" description="Basic residues" evidence="6">
    <location>
        <begin position="1"/>
        <end position="10"/>
    </location>
</feature>
<evidence type="ECO:0000313" key="8">
    <source>
        <dbReference type="EMBL" id="KAJ2850633.1"/>
    </source>
</evidence>
<sequence>MAHHRRKRSKLALEPNPFEESFSLARPTDKTPDSVSQPQHGQQAETPTDKARSARRHSHHEAHAQQIKPRPSSTPVSGRKSESPGQRIKLPPVAAINGPADVGEGGAWGAESLRSGPLSPAMLVGPAEHPRVGRPAARMGVSDPALHTGLTPFLAGEPHPASPLRLHSAVVTPGLQAMIHAAFDGNQIATTPGGSLRLTGRRPLPPPPDSACSAPHDDALSTMAGPPAASSQPASSMSPTAAATAAAAVAAAAAAKPDDKQHSRAQKHPASMPHMQEAHPPPPAQAKRARRSNKSSKTPPRAQSKPAAGEEDDDEKRRQFLERNRVAALKCRQRKKRQLQELQDRHDYMMSENERLRAEYTRMREAALRVRALLAAHSDCSTARANGVYGTDNLPINTPSVSMRPLLLPTIGPENEKAREFIAAIPPASNGVPLHDVDMAANASHVLDSAISPSRDLSAVSANVPSAAVYNNAHAPMSH</sequence>
<dbReference type="GO" id="GO:0005634">
    <property type="term" value="C:nucleus"/>
    <property type="evidence" value="ECO:0007669"/>
    <property type="project" value="UniProtKB-SubCell"/>
</dbReference>
<evidence type="ECO:0000256" key="4">
    <source>
        <dbReference type="ARBA" id="ARBA00023242"/>
    </source>
</evidence>
<keyword evidence="4" id="KW-0539">Nucleus</keyword>
<feature type="compositionally biased region" description="Low complexity" evidence="6">
    <location>
        <begin position="224"/>
        <end position="239"/>
    </location>
</feature>
<dbReference type="Pfam" id="PF11786">
    <property type="entry name" value="Aft1_HRA"/>
    <property type="match status" value="1"/>
</dbReference>
<keyword evidence="9" id="KW-1185">Reference proteome</keyword>
<evidence type="ECO:0000313" key="9">
    <source>
        <dbReference type="Proteomes" id="UP001139887"/>
    </source>
</evidence>
<dbReference type="AlphaFoldDB" id="A0A9W8M034"/>
<dbReference type="Pfam" id="PF00170">
    <property type="entry name" value="bZIP_1"/>
    <property type="match status" value="1"/>
</dbReference>
<proteinExistence type="predicted"/>
<dbReference type="SUPFAM" id="SSF57959">
    <property type="entry name" value="Leucine zipper domain"/>
    <property type="match status" value="1"/>
</dbReference>
<keyword evidence="2" id="KW-0805">Transcription regulation</keyword>
<evidence type="ECO:0000259" key="7">
    <source>
        <dbReference type="PROSITE" id="PS50217"/>
    </source>
</evidence>
<feature type="compositionally biased region" description="Polar residues" evidence="6">
    <location>
        <begin position="33"/>
        <end position="46"/>
    </location>
</feature>
<accession>A0A9W8M034</accession>